<dbReference type="InterPro" id="IPR036318">
    <property type="entry name" value="FAD-bd_PCMH-like_sf"/>
</dbReference>
<evidence type="ECO:0000256" key="1">
    <source>
        <dbReference type="ARBA" id="ARBA00001974"/>
    </source>
</evidence>
<dbReference type="EMBL" id="CP163435">
    <property type="protein sequence ID" value="XDQ27801.1"/>
    <property type="molecule type" value="Genomic_DNA"/>
</dbReference>
<dbReference type="InterPro" id="IPR006094">
    <property type="entry name" value="Oxid_FAD_bind_N"/>
</dbReference>
<accession>A0AB39PD75</accession>
<dbReference type="GO" id="GO:1903457">
    <property type="term" value="P:lactate catabolic process"/>
    <property type="evidence" value="ECO:0007669"/>
    <property type="project" value="TreeGrafter"/>
</dbReference>
<evidence type="ECO:0000256" key="4">
    <source>
        <dbReference type="ARBA" id="ARBA00023002"/>
    </source>
</evidence>
<evidence type="ECO:0000313" key="8">
    <source>
        <dbReference type="EMBL" id="XDQ27801.1"/>
    </source>
</evidence>
<feature type="domain" description="4Fe-4S ferredoxin-type" evidence="6">
    <location>
        <begin position="577"/>
        <end position="608"/>
    </location>
</feature>
<evidence type="ECO:0000256" key="3">
    <source>
        <dbReference type="ARBA" id="ARBA00022827"/>
    </source>
</evidence>
<evidence type="ECO:0000256" key="2">
    <source>
        <dbReference type="ARBA" id="ARBA00022630"/>
    </source>
</evidence>
<dbReference type="InterPro" id="IPR017896">
    <property type="entry name" value="4Fe4S_Fe-S-bd"/>
</dbReference>
<dbReference type="GO" id="GO:0004458">
    <property type="term" value="F:D-lactate dehydrogenase (cytochrome) activity"/>
    <property type="evidence" value="ECO:0007669"/>
    <property type="project" value="TreeGrafter"/>
</dbReference>
<feature type="domain" description="FAD-binding PCMH-type" evidence="7">
    <location>
        <begin position="36"/>
        <end position="250"/>
    </location>
</feature>
<feature type="region of interest" description="Disordered" evidence="5">
    <location>
        <begin position="776"/>
        <end position="801"/>
    </location>
</feature>
<comment type="cofactor">
    <cofactor evidence="1">
        <name>FAD</name>
        <dbReference type="ChEBI" id="CHEBI:57692"/>
    </cofactor>
</comment>
<dbReference type="AlphaFoldDB" id="A0AB39PD75"/>
<dbReference type="FunFam" id="3.30.465.10:FF:000048">
    <property type="entry name" value="FAD-binding oxidoreductase"/>
    <property type="match status" value="1"/>
</dbReference>
<dbReference type="InterPro" id="IPR016166">
    <property type="entry name" value="FAD-bd_PCMH"/>
</dbReference>
<gene>
    <name evidence="8" type="ORF">AB5J56_25250</name>
</gene>
<dbReference type="SUPFAM" id="SSF55103">
    <property type="entry name" value="FAD-linked oxidases, C-terminal domain"/>
    <property type="match status" value="1"/>
</dbReference>
<dbReference type="SUPFAM" id="SSF56176">
    <property type="entry name" value="FAD-binding/transporter-associated domain-like"/>
    <property type="match status" value="1"/>
</dbReference>
<evidence type="ECO:0000256" key="5">
    <source>
        <dbReference type="SAM" id="MobiDB-lite"/>
    </source>
</evidence>
<dbReference type="GO" id="GO:0071949">
    <property type="term" value="F:FAD binding"/>
    <property type="evidence" value="ECO:0007669"/>
    <property type="project" value="InterPro"/>
</dbReference>
<evidence type="ECO:0000259" key="6">
    <source>
        <dbReference type="PROSITE" id="PS51379"/>
    </source>
</evidence>
<dbReference type="InterPro" id="IPR016169">
    <property type="entry name" value="FAD-bd_PCMH_sub2"/>
</dbReference>
<dbReference type="RefSeq" id="WP_369235233.1">
    <property type="nucleotide sequence ID" value="NZ_CP163435.1"/>
</dbReference>
<dbReference type="PANTHER" id="PTHR11748">
    <property type="entry name" value="D-LACTATE DEHYDROGENASE"/>
    <property type="match status" value="1"/>
</dbReference>
<dbReference type="PROSITE" id="PS51379">
    <property type="entry name" value="4FE4S_FER_2"/>
    <property type="match status" value="1"/>
</dbReference>
<sequence length="1029" mass="109814">MTDLGALRTGLRKAVRGEVAFDATARALTTMDASNYRRVPLGVVAPRDADDVAAALAVCRAQGVPVVPRGGGTSIAGQATGTGVVLDFTRHMNRIVSLDEEARTAVVQPGVVLDRLQEAAAPHGLRFGPDPSTHSRCTLGGMIGNNSCGSHSVAWGTTADSVRELSVISGQGASLRLGQDWAGAPDGLRALVEGELARLRTGFPDLPRRISGYALDALLPEKGADVARAFCGSEGTWGVLTEAVVRLVEAPRARALAVLAYADESAAAQAAAGLLPHGPLTVEGMAADLVRTDAGLPRGGAWLFVETGGSTPQEARARGDAIVRAADVRDSLVVTDPAGQRALWRIREDASGTATRMPDGSEAWPGWEDCAVPPARLGAYLRDFRALLTAHGLRGTPYGHFGDGCIHVRIDFDLMTTDGIARFRRFSEELAEVVVSHGGSLSGEHGDGQARAELLPTMYGTEMVSLFERAKGLWDPGDLLNPGMLVRPHRLDENLRFAVLPREPVDVEFGYPADGGDFSAAVRRCVGVAKCRTPAGAGGGVMCPSFRATGEEEHSTRGRARLLHEMLAGEVVTDGWRSPEVRDALDLCLSCKGCRSDCPVGVDMATYKAEFLHHHYEGRRRPAAHYAMGWLPLWLSTVSRTRTAGLVNSLASVRPLAALAKRLGGLAPEREIPRVAPETFSRWWSRRFRDRARAYVRDMKRGQAHGPFPGFGGTGQTVVLWPDTFTEHLSPSVGRAAVRVLEAAGMAVLLPPRVRLNWGSVREVVAGVEAGAEIGDGGSGLSTRHDGPREAIGDDGPRAAIGDDGPRAAIGDGMSKAPRGFNVFLPHRRYRVCCGLTYVSTGQLDRARAVMRRTLDLMEPFIEMGTPVVVLEPSCAAALRTDLPELLHDDPRAPRLAALVTTFAETLERHAPHWTPPHLDRPVTGQTHCHQHAVLGDRADRHLREAAGLTGDLAGGCCGLAGNFGFEKGHYEVSKTCAEEQLLPAVRAATPDTLVLADGFSCRTQLEQLAGVKGRHLAEVLAEGLEGTR</sequence>
<dbReference type="InterPro" id="IPR004113">
    <property type="entry name" value="FAD-bd_oxidored_4_C"/>
</dbReference>
<dbReference type="Pfam" id="PF02913">
    <property type="entry name" value="FAD-oxidase_C"/>
    <property type="match status" value="1"/>
</dbReference>
<dbReference type="PROSITE" id="PS51387">
    <property type="entry name" value="FAD_PCMH"/>
    <property type="match status" value="1"/>
</dbReference>
<reference evidence="8" key="1">
    <citation type="submission" date="2024-07" db="EMBL/GenBank/DDBJ databases">
        <authorList>
            <person name="Yu S.T."/>
        </authorList>
    </citation>
    <scope>NUCLEOTIDE SEQUENCE</scope>
    <source>
        <strain evidence="8">R21</strain>
    </source>
</reference>
<dbReference type="SUPFAM" id="SSF46548">
    <property type="entry name" value="alpha-helical ferredoxin"/>
    <property type="match status" value="1"/>
</dbReference>
<dbReference type="Pfam" id="PF13183">
    <property type="entry name" value="Fer4_8"/>
    <property type="match status" value="1"/>
</dbReference>
<dbReference type="Pfam" id="PF01565">
    <property type="entry name" value="FAD_binding_4"/>
    <property type="match status" value="1"/>
</dbReference>
<organism evidence="8">
    <name type="scientific">Streptomyces sp. R21</name>
    <dbReference type="NCBI Taxonomy" id="3238627"/>
    <lineage>
        <taxon>Bacteria</taxon>
        <taxon>Bacillati</taxon>
        <taxon>Actinomycetota</taxon>
        <taxon>Actinomycetes</taxon>
        <taxon>Kitasatosporales</taxon>
        <taxon>Streptomycetaceae</taxon>
        <taxon>Streptomyces</taxon>
    </lineage>
</organism>
<dbReference type="Gene3D" id="3.30.70.2740">
    <property type="match status" value="1"/>
</dbReference>
<name>A0AB39PD75_9ACTN</name>
<keyword evidence="2" id="KW-0285">Flavoprotein</keyword>
<dbReference type="PANTHER" id="PTHR11748:SF119">
    <property type="entry name" value="D-2-HYDROXYGLUTARATE DEHYDROGENASE"/>
    <property type="match status" value="1"/>
</dbReference>
<keyword evidence="3" id="KW-0274">FAD</keyword>
<proteinExistence type="predicted"/>
<feature type="compositionally biased region" description="Basic and acidic residues" evidence="5">
    <location>
        <begin position="783"/>
        <end position="797"/>
    </location>
</feature>
<keyword evidence="4" id="KW-0560">Oxidoreductase</keyword>
<dbReference type="Gene3D" id="3.30.465.10">
    <property type="match status" value="1"/>
</dbReference>
<dbReference type="InterPro" id="IPR016164">
    <property type="entry name" value="FAD-linked_Oxase-like_C"/>
</dbReference>
<protein>
    <submittedName>
        <fullName evidence="8">FAD-binding and (Fe-S)-binding domain-containing protein</fullName>
    </submittedName>
</protein>
<evidence type="ECO:0000259" key="7">
    <source>
        <dbReference type="PROSITE" id="PS51387"/>
    </source>
</evidence>
<dbReference type="GO" id="GO:0008720">
    <property type="term" value="F:D-lactate dehydrogenase (NAD+) activity"/>
    <property type="evidence" value="ECO:0007669"/>
    <property type="project" value="TreeGrafter"/>
</dbReference>